<evidence type="ECO:0000256" key="1">
    <source>
        <dbReference type="SAM" id="MobiDB-lite"/>
    </source>
</evidence>
<evidence type="ECO:0000313" key="2">
    <source>
        <dbReference type="EMBL" id="KAG5845088.1"/>
    </source>
</evidence>
<proteinExistence type="predicted"/>
<keyword evidence="3" id="KW-1185">Reference proteome</keyword>
<accession>A0A9D3MCQ6</accession>
<dbReference type="AlphaFoldDB" id="A0A9D3MCQ6"/>
<dbReference type="Proteomes" id="UP001044222">
    <property type="component" value="Chromosome 7"/>
</dbReference>
<dbReference type="EMBL" id="JAFIRN010000007">
    <property type="protein sequence ID" value="KAG5845088.1"/>
    <property type="molecule type" value="Genomic_DNA"/>
</dbReference>
<evidence type="ECO:0000313" key="3">
    <source>
        <dbReference type="Proteomes" id="UP001044222"/>
    </source>
</evidence>
<reference evidence="2" key="1">
    <citation type="submission" date="2021-01" db="EMBL/GenBank/DDBJ databases">
        <title>A chromosome-scale assembly of European eel, Anguilla anguilla.</title>
        <authorList>
            <person name="Henkel C."/>
            <person name="Jong-Raadsen S.A."/>
            <person name="Dufour S."/>
            <person name="Weltzien F.-A."/>
            <person name="Palstra A.P."/>
            <person name="Pelster B."/>
            <person name="Spaink H.P."/>
            <person name="Van Den Thillart G.E."/>
            <person name="Jansen H."/>
            <person name="Zahm M."/>
            <person name="Klopp C."/>
            <person name="Cedric C."/>
            <person name="Louis A."/>
            <person name="Berthelot C."/>
            <person name="Parey E."/>
            <person name="Roest Crollius H."/>
            <person name="Montfort J."/>
            <person name="Robinson-Rechavi M."/>
            <person name="Bucao C."/>
            <person name="Bouchez O."/>
            <person name="Gislard M."/>
            <person name="Lluch J."/>
            <person name="Milhes M."/>
            <person name="Lampietro C."/>
            <person name="Lopez Roques C."/>
            <person name="Donnadieu C."/>
            <person name="Braasch I."/>
            <person name="Desvignes T."/>
            <person name="Postlethwait J."/>
            <person name="Bobe J."/>
            <person name="Guiguen Y."/>
            <person name="Dirks R."/>
        </authorList>
    </citation>
    <scope>NUCLEOTIDE SEQUENCE</scope>
    <source>
        <strain evidence="2">Tag_6206</strain>
        <tissue evidence="2">Liver</tissue>
    </source>
</reference>
<name>A0A9D3MCQ6_ANGAN</name>
<comment type="caution">
    <text evidence="2">The sequence shown here is derived from an EMBL/GenBank/DDBJ whole genome shotgun (WGS) entry which is preliminary data.</text>
</comment>
<sequence>MLTGVVWPPQCSQRLAGLGFLRVPQTGVRPPPPPVCGCSTVSLICLSAVHRSRKSALWDRGSENALQTDRKVSLRWRRAACSLFSGGSRVSRASAARIAQRQLPVAVRRVNPGPAVGHPSGGPVHAPLVLGGRGGGGGGEEEVGRGAERWAPAQSPAAGVAPEAGAEVEVEWEGRNASGGPGGWDGAHAGTMLNAVWETEGLQTVGIVVIVCASLKLLHLLGLINFSEGKGRWGTWSCRAERLLCELSAGGVWRSERSDRGRSRV</sequence>
<protein>
    <submittedName>
        <fullName evidence="2">Uncharacterized protein</fullName>
    </submittedName>
</protein>
<feature type="region of interest" description="Disordered" evidence="1">
    <location>
        <begin position="115"/>
        <end position="146"/>
    </location>
</feature>
<organism evidence="2 3">
    <name type="scientific">Anguilla anguilla</name>
    <name type="common">European freshwater eel</name>
    <name type="synonym">Muraena anguilla</name>
    <dbReference type="NCBI Taxonomy" id="7936"/>
    <lineage>
        <taxon>Eukaryota</taxon>
        <taxon>Metazoa</taxon>
        <taxon>Chordata</taxon>
        <taxon>Craniata</taxon>
        <taxon>Vertebrata</taxon>
        <taxon>Euteleostomi</taxon>
        <taxon>Actinopterygii</taxon>
        <taxon>Neopterygii</taxon>
        <taxon>Teleostei</taxon>
        <taxon>Anguilliformes</taxon>
        <taxon>Anguillidae</taxon>
        <taxon>Anguilla</taxon>
    </lineage>
</organism>
<gene>
    <name evidence="2" type="ORF">ANANG_G00135150</name>
</gene>